<dbReference type="KEGG" id="lgi:LOTGIDRAFT_172850"/>
<dbReference type="HOGENOM" id="CLU_1361800_0_0_1"/>
<accession>V4CG30</accession>
<evidence type="ECO:0000313" key="2">
    <source>
        <dbReference type="Proteomes" id="UP000030746"/>
    </source>
</evidence>
<dbReference type="RefSeq" id="XP_009048280.1">
    <property type="nucleotide sequence ID" value="XM_009050032.1"/>
</dbReference>
<dbReference type="EMBL" id="KB200576">
    <property type="protein sequence ID" value="ESP01015.1"/>
    <property type="molecule type" value="Genomic_DNA"/>
</dbReference>
<reference evidence="1 2" key="1">
    <citation type="journal article" date="2013" name="Nature">
        <title>Insights into bilaterian evolution from three spiralian genomes.</title>
        <authorList>
            <person name="Simakov O."/>
            <person name="Marletaz F."/>
            <person name="Cho S.J."/>
            <person name="Edsinger-Gonzales E."/>
            <person name="Havlak P."/>
            <person name="Hellsten U."/>
            <person name="Kuo D.H."/>
            <person name="Larsson T."/>
            <person name="Lv J."/>
            <person name="Arendt D."/>
            <person name="Savage R."/>
            <person name="Osoegawa K."/>
            <person name="de Jong P."/>
            <person name="Grimwood J."/>
            <person name="Chapman J.A."/>
            <person name="Shapiro H."/>
            <person name="Aerts A."/>
            <person name="Otillar R.P."/>
            <person name="Terry A.Y."/>
            <person name="Boore J.L."/>
            <person name="Grigoriev I.V."/>
            <person name="Lindberg D.R."/>
            <person name="Seaver E.C."/>
            <person name="Weisblat D.A."/>
            <person name="Putnam N.H."/>
            <person name="Rokhsar D.S."/>
        </authorList>
    </citation>
    <scope>NUCLEOTIDE SEQUENCE [LARGE SCALE GENOMIC DNA]</scope>
</reference>
<protein>
    <submittedName>
        <fullName evidence="1">Uncharacterized protein</fullName>
    </submittedName>
</protein>
<dbReference type="Proteomes" id="UP000030746">
    <property type="component" value="Unassembled WGS sequence"/>
</dbReference>
<dbReference type="CTD" id="20242206"/>
<gene>
    <name evidence="1" type="ORF">LOTGIDRAFT_172850</name>
</gene>
<name>V4CG30_LOTGI</name>
<organism evidence="1 2">
    <name type="scientific">Lottia gigantea</name>
    <name type="common">Giant owl limpet</name>
    <dbReference type="NCBI Taxonomy" id="225164"/>
    <lineage>
        <taxon>Eukaryota</taxon>
        <taxon>Metazoa</taxon>
        <taxon>Spiralia</taxon>
        <taxon>Lophotrochozoa</taxon>
        <taxon>Mollusca</taxon>
        <taxon>Gastropoda</taxon>
        <taxon>Patellogastropoda</taxon>
        <taxon>Lottioidea</taxon>
        <taxon>Lottiidae</taxon>
        <taxon>Lottia</taxon>
    </lineage>
</organism>
<evidence type="ECO:0000313" key="1">
    <source>
        <dbReference type="EMBL" id="ESP01015.1"/>
    </source>
</evidence>
<keyword evidence="2" id="KW-1185">Reference proteome</keyword>
<sequence length="201" mass="23819">MWTIEDGQRHAGYLTAVQTSLCGLITIGYTPKKKCKTKTNLIKTYLDKLFIFFERSKSDKIITIEKLEEFNEILNELLIKIDSFDKLINFQKIMGKYPKKNQYEMGARIKQLKATKQVRKPPKFVIKRKPPKFVIKRKPPKFRSIKETKSEEEIENELFDYVIRDMIDKFNTFKGQIEINGEIFQDGKFKQNFQLAFSMIK</sequence>
<dbReference type="AlphaFoldDB" id="V4CG30"/>
<proteinExistence type="predicted"/>
<dbReference type="GeneID" id="20242206"/>